<reference evidence="2" key="1">
    <citation type="submission" date="2021-04" db="EMBL/GenBank/DDBJ databases">
        <authorList>
            <person name="Tunstrom K."/>
        </authorList>
    </citation>
    <scope>NUCLEOTIDE SEQUENCE</scope>
</reference>
<gene>
    <name evidence="2" type="ORF">PAPOLLO_LOCUS24438</name>
</gene>
<proteinExistence type="predicted"/>
<dbReference type="EMBL" id="CAJQZP010001468">
    <property type="protein sequence ID" value="CAG5049210.1"/>
    <property type="molecule type" value="Genomic_DNA"/>
</dbReference>
<dbReference type="Pfam" id="PF13843">
    <property type="entry name" value="DDE_Tnp_1_7"/>
    <property type="match status" value="1"/>
</dbReference>
<dbReference type="OrthoDB" id="6770266at2759"/>
<dbReference type="AlphaFoldDB" id="A0A8S3Y6J4"/>
<keyword evidence="3" id="KW-1185">Reference proteome</keyword>
<sequence length="142" mass="16348">MSVPEYYVMGLSKPLYGSRRNITMDNWFTSISLAKNLIGKELTMVGTTRKNKGEIPESFLELTNREKNTAMFAYDGPLTLLSYCPPKSTKKKVIIMLSTLHDSPDNNNEVELPEIIHFYNKTKGNVFDAMAKKYFVQRRTKR</sequence>
<comment type="caution">
    <text evidence="2">The sequence shown here is derived from an EMBL/GenBank/DDBJ whole genome shotgun (WGS) entry which is preliminary data.</text>
</comment>
<accession>A0A8S3Y6J4</accession>
<dbReference type="Proteomes" id="UP000691718">
    <property type="component" value="Unassembled WGS sequence"/>
</dbReference>
<evidence type="ECO:0000259" key="1">
    <source>
        <dbReference type="Pfam" id="PF13843"/>
    </source>
</evidence>
<name>A0A8S3Y6J4_PARAO</name>
<organism evidence="2 3">
    <name type="scientific">Parnassius apollo</name>
    <name type="common">Apollo butterfly</name>
    <name type="synonym">Papilio apollo</name>
    <dbReference type="NCBI Taxonomy" id="110799"/>
    <lineage>
        <taxon>Eukaryota</taxon>
        <taxon>Metazoa</taxon>
        <taxon>Ecdysozoa</taxon>
        <taxon>Arthropoda</taxon>
        <taxon>Hexapoda</taxon>
        <taxon>Insecta</taxon>
        <taxon>Pterygota</taxon>
        <taxon>Neoptera</taxon>
        <taxon>Endopterygota</taxon>
        <taxon>Lepidoptera</taxon>
        <taxon>Glossata</taxon>
        <taxon>Ditrysia</taxon>
        <taxon>Papilionoidea</taxon>
        <taxon>Papilionidae</taxon>
        <taxon>Parnassiinae</taxon>
        <taxon>Parnassini</taxon>
        <taxon>Parnassius</taxon>
        <taxon>Parnassius</taxon>
    </lineage>
</organism>
<dbReference type="PANTHER" id="PTHR46599:SF6">
    <property type="entry name" value="DUAL SPECIFICITY PHOSPHATASE 26"/>
    <property type="match status" value="1"/>
</dbReference>
<dbReference type="InterPro" id="IPR029526">
    <property type="entry name" value="PGBD"/>
</dbReference>
<evidence type="ECO:0000313" key="3">
    <source>
        <dbReference type="Proteomes" id="UP000691718"/>
    </source>
</evidence>
<evidence type="ECO:0000313" key="2">
    <source>
        <dbReference type="EMBL" id="CAG5049210.1"/>
    </source>
</evidence>
<feature type="domain" description="PiggyBac transposable element-derived protein" evidence="1">
    <location>
        <begin position="8"/>
        <end position="140"/>
    </location>
</feature>
<protein>
    <submittedName>
        <fullName evidence="2">(apollo) hypothetical protein</fullName>
    </submittedName>
</protein>
<dbReference type="PANTHER" id="PTHR46599">
    <property type="entry name" value="PIGGYBAC TRANSPOSABLE ELEMENT-DERIVED PROTEIN 4"/>
    <property type="match status" value="1"/>
</dbReference>